<proteinExistence type="predicted"/>
<dbReference type="InterPro" id="IPR024747">
    <property type="entry name" value="Pyridox_Oxase-rel"/>
</dbReference>
<dbReference type="PATRIC" id="fig|351160.9.peg.2932"/>
<dbReference type="Gene3D" id="2.30.110.10">
    <property type="entry name" value="Electron Transport, Fmn-binding Protein, Chain A"/>
    <property type="match status" value="1"/>
</dbReference>
<dbReference type="InterPro" id="IPR012349">
    <property type="entry name" value="Split_barrel_FMN-bd"/>
</dbReference>
<dbReference type="EMBL" id="AM114193">
    <property type="protein sequence ID" value="CAJ35318.1"/>
    <property type="molecule type" value="Genomic_DNA"/>
</dbReference>
<evidence type="ECO:0000313" key="2">
    <source>
        <dbReference type="Proteomes" id="UP000000663"/>
    </source>
</evidence>
<dbReference type="AlphaFoldDB" id="Q0W8H5"/>
<reference evidence="1 2" key="1">
    <citation type="journal article" date="2006" name="Science">
        <title>Genome of rice cluster I archaea -- the key methane producers in the rice rhizosphere.</title>
        <authorList>
            <person name="Erkel C."/>
            <person name="Kube M."/>
            <person name="Reinhardt R."/>
            <person name="Liesack W."/>
        </authorList>
    </citation>
    <scope>NUCLEOTIDE SEQUENCE [LARGE SCALE GENOMIC DNA]</scope>
    <source>
        <strain evidence="2">DSM 22066 / NBRC 105507 / MRE50</strain>
    </source>
</reference>
<accession>Q0W8H5</accession>
<dbReference type="Pfam" id="PF12900">
    <property type="entry name" value="Pyridox_ox_2"/>
    <property type="match status" value="1"/>
</dbReference>
<name>Q0W8H5_METAR</name>
<keyword evidence="2" id="KW-1185">Reference proteome</keyword>
<evidence type="ECO:0000313" key="1">
    <source>
        <dbReference type="EMBL" id="CAJ35318.1"/>
    </source>
</evidence>
<dbReference type="eggNOG" id="arCOG00520">
    <property type="taxonomic scope" value="Archaea"/>
</dbReference>
<dbReference type="STRING" id="351160.LRC349"/>
<sequence length="159" mass="18371">MNILKIPPMPREEYDQLIKEQFIARIAFKGDGNTYIAPFMYVFDGRHMYFLSTRYGKKVEYFKKSPAVSVEVEEYAPDMSRYRFVTLTGRLEEVKKADEARAARRRFLDMLSNRKISRNALAALGHHPDEPFDSILSDSGTAVWKLVDVEEIVGLKNIS</sequence>
<dbReference type="KEGG" id="rci:LRC349"/>
<dbReference type="GeneID" id="5142703"/>
<organism evidence="1 2">
    <name type="scientific">Methanocella arvoryzae (strain DSM 22066 / NBRC 105507 / MRE50)</name>
    <dbReference type="NCBI Taxonomy" id="351160"/>
    <lineage>
        <taxon>Archaea</taxon>
        <taxon>Methanobacteriati</taxon>
        <taxon>Methanobacteriota</taxon>
        <taxon>Stenosarchaea group</taxon>
        <taxon>Methanomicrobia</taxon>
        <taxon>Methanocellales</taxon>
        <taxon>Methanocellaceae</taxon>
        <taxon>Methanocella</taxon>
    </lineage>
</organism>
<dbReference type="SUPFAM" id="SSF50475">
    <property type="entry name" value="FMN-binding split barrel"/>
    <property type="match status" value="1"/>
</dbReference>
<dbReference type="Proteomes" id="UP000000663">
    <property type="component" value="Chromosome"/>
</dbReference>
<protein>
    <recommendedName>
        <fullName evidence="3">Pyridoxamine 5'-phosphate oxidase putative domain-containing protein</fullName>
    </recommendedName>
</protein>
<evidence type="ECO:0008006" key="3">
    <source>
        <dbReference type="Google" id="ProtNLM"/>
    </source>
</evidence>
<dbReference type="RefSeq" id="WP_012037173.1">
    <property type="nucleotide sequence ID" value="NC_009464.1"/>
</dbReference>
<gene>
    <name evidence="1" type="ORF">LRC349</name>
</gene>
<dbReference type="OrthoDB" id="953at2157"/>